<keyword evidence="3" id="KW-1185">Reference proteome</keyword>
<reference evidence="2 3" key="1">
    <citation type="submission" date="2022-01" db="EMBL/GenBank/DDBJ databases">
        <authorList>
            <person name="Xiong W."/>
            <person name="Schranz E."/>
        </authorList>
    </citation>
    <scope>NUCLEOTIDE SEQUENCE [LARGE SCALE GENOMIC DNA]</scope>
</reference>
<feature type="region of interest" description="Disordered" evidence="1">
    <location>
        <begin position="172"/>
        <end position="215"/>
    </location>
</feature>
<gene>
    <name evidence="2" type="ORF">LVIROSA_LOCUS9323</name>
</gene>
<name>A0AAU9M4F5_9ASTR</name>
<organism evidence="2 3">
    <name type="scientific">Lactuca virosa</name>
    <dbReference type="NCBI Taxonomy" id="75947"/>
    <lineage>
        <taxon>Eukaryota</taxon>
        <taxon>Viridiplantae</taxon>
        <taxon>Streptophyta</taxon>
        <taxon>Embryophyta</taxon>
        <taxon>Tracheophyta</taxon>
        <taxon>Spermatophyta</taxon>
        <taxon>Magnoliopsida</taxon>
        <taxon>eudicotyledons</taxon>
        <taxon>Gunneridae</taxon>
        <taxon>Pentapetalae</taxon>
        <taxon>asterids</taxon>
        <taxon>campanulids</taxon>
        <taxon>Asterales</taxon>
        <taxon>Asteraceae</taxon>
        <taxon>Cichorioideae</taxon>
        <taxon>Cichorieae</taxon>
        <taxon>Lactucinae</taxon>
        <taxon>Lactuca</taxon>
    </lineage>
</organism>
<dbReference type="InterPro" id="IPR011012">
    <property type="entry name" value="Longin-like_dom_sf"/>
</dbReference>
<evidence type="ECO:0008006" key="4">
    <source>
        <dbReference type="Google" id="ProtNLM"/>
    </source>
</evidence>
<dbReference type="InterPro" id="IPR044783">
    <property type="entry name" value="PHYL"/>
</dbReference>
<proteinExistence type="predicted"/>
<dbReference type="SUPFAM" id="SSF64356">
    <property type="entry name" value="SNARE-like"/>
    <property type="match status" value="1"/>
</dbReference>
<evidence type="ECO:0000313" key="3">
    <source>
        <dbReference type="Proteomes" id="UP001157418"/>
    </source>
</evidence>
<dbReference type="AlphaFoldDB" id="A0AAU9M4F5"/>
<evidence type="ECO:0000313" key="2">
    <source>
        <dbReference type="EMBL" id="CAH1421956.1"/>
    </source>
</evidence>
<evidence type="ECO:0000256" key="1">
    <source>
        <dbReference type="SAM" id="MobiDB-lite"/>
    </source>
</evidence>
<dbReference type="Gene3D" id="3.30.450.50">
    <property type="entry name" value="Longin domain"/>
    <property type="match status" value="1"/>
</dbReference>
<dbReference type="Proteomes" id="UP001157418">
    <property type="component" value="Unassembled WGS sequence"/>
</dbReference>
<dbReference type="EMBL" id="CAKMRJ010001112">
    <property type="protein sequence ID" value="CAH1421956.1"/>
    <property type="molecule type" value="Genomic_DNA"/>
</dbReference>
<sequence>MCVKNLCPPVRAVPLPVTLTFQLLFQSRTTAAPLFVDLVYDLPTVYYCCVWNGGKVLYSYNSGGDHEIENLAALCLEKAPSHHKWYFQTMFKKTFGFLMEDGYVYFAIIDSTLGNPGNLDFLQHLRDEFKKVAKKGSNLSFTNLNNSVVLQEQLVPIIRRLIASLEHVTETTSPYNEGLSPSPISNDNNGNHDNGISTKAPLLGKSSKQEKRKMRDHVITVRENGVAEDHRKSADKGGTKADLASLDSINEVGSMTGVTLTKEWCVGVLSVFVKEIRIRAYFFFEISIWKLHVIPDLRFKFYKLFDGGLVIDP</sequence>
<dbReference type="GO" id="GO:0016020">
    <property type="term" value="C:membrane"/>
    <property type="evidence" value="ECO:0007669"/>
    <property type="project" value="InterPro"/>
</dbReference>
<comment type="caution">
    <text evidence="2">The sequence shown here is derived from an EMBL/GenBank/DDBJ whole genome shotgun (WGS) entry which is preliminary data.</text>
</comment>
<dbReference type="PANTHER" id="PTHR47461">
    <property type="entry name" value="PHYTOLONGIN PHYL1.2"/>
    <property type="match status" value="1"/>
</dbReference>
<protein>
    <recommendedName>
        <fullName evidence="4">Longin domain-containing protein</fullName>
    </recommendedName>
</protein>
<dbReference type="PANTHER" id="PTHR47461:SF1">
    <property type="entry name" value="PHYTOLONGIN PHYL1.2"/>
    <property type="match status" value="1"/>
</dbReference>
<feature type="compositionally biased region" description="Polar residues" evidence="1">
    <location>
        <begin position="182"/>
        <end position="197"/>
    </location>
</feature>
<accession>A0AAU9M4F5</accession>